<dbReference type="GO" id="GO:0020037">
    <property type="term" value="F:heme binding"/>
    <property type="evidence" value="ECO:0007669"/>
    <property type="project" value="InterPro"/>
</dbReference>
<dbReference type="InterPro" id="IPR023615">
    <property type="entry name" value="Cyt_c_Oxase_su1_BS"/>
</dbReference>
<dbReference type="SUPFAM" id="SSF81442">
    <property type="entry name" value="Cytochrome c oxidase subunit I-like"/>
    <property type="match status" value="1"/>
</dbReference>
<evidence type="ECO:0000256" key="4">
    <source>
        <dbReference type="ARBA" id="ARBA00022448"/>
    </source>
</evidence>
<dbReference type="GO" id="GO:0015990">
    <property type="term" value="P:electron transport coupled proton transport"/>
    <property type="evidence" value="ECO:0007669"/>
    <property type="project" value="InterPro"/>
</dbReference>
<dbReference type="EMBL" id="CAFBPX010000020">
    <property type="protein sequence ID" value="CAB5029765.1"/>
    <property type="molecule type" value="Genomic_DNA"/>
</dbReference>
<keyword evidence="10" id="KW-0249">Electron transport</keyword>
<dbReference type="PROSITE" id="PS00077">
    <property type="entry name" value="COX1_CUB"/>
    <property type="match status" value="1"/>
</dbReference>
<feature type="transmembrane region" description="Helical" evidence="15">
    <location>
        <begin position="431"/>
        <end position="453"/>
    </location>
</feature>
<evidence type="ECO:0000256" key="14">
    <source>
        <dbReference type="ARBA" id="ARBA00023136"/>
    </source>
</evidence>
<dbReference type="Gene3D" id="1.20.210.10">
    <property type="entry name" value="Cytochrome c oxidase-like, subunit I domain"/>
    <property type="match status" value="1"/>
</dbReference>
<evidence type="ECO:0000256" key="10">
    <source>
        <dbReference type="ARBA" id="ARBA00022982"/>
    </source>
</evidence>
<comment type="pathway">
    <text evidence="2">Energy metabolism; oxidative phosphorylation.</text>
</comment>
<dbReference type="InterPro" id="IPR036927">
    <property type="entry name" value="Cyt_c_oxase-like_su1_sf"/>
</dbReference>
<evidence type="ECO:0000256" key="5">
    <source>
        <dbReference type="ARBA" id="ARBA00022617"/>
    </source>
</evidence>
<feature type="transmembrane region" description="Helical" evidence="15">
    <location>
        <begin position="124"/>
        <end position="142"/>
    </location>
</feature>
<keyword evidence="7 15" id="KW-0812">Transmembrane</keyword>
<evidence type="ECO:0000256" key="8">
    <source>
        <dbReference type="ARBA" id="ARBA00022723"/>
    </source>
</evidence>
<dbReference type="PANTHER" id="PTHR10422:SF18">
    <property type="entry name" value="CYTOCHROME C OXIDASE SUBUNIT 1"/>
    <property type="match status" value="1"/>
</dbReference>
<organism evidence="18">
    <name type="scientific">freshwater metagenome</name>
    <dbReference type="NCBI Taxonomy" id="449393"/>
    <lineage>
        <taxon>unclassified sequences</taxon>
        <taxon>metagenomes</taxon>
        <taxon>ecological metagenomes</taxon>
    </lineage>
</organism>
<accession>A0A6J7RLZ5</accession>
<feature type="domain" description="Cytochrome oxidase subunit I profile" evidence="16">
    <location>
        <begin position="31"/>
        <end position="536"/>
    </location>
</feature>
<evidence type="ECO:0000256" key="11">
    <source>
        <dbReference type="ARBA" id="ARBA00022989"/>
    </source>
</evidence>
<dbReference type="PANTHER" id="PTHR10422">
    <property type="entry name" value="CYTOCHROME C OXIDASE SUBUNIT 1"/>
    <property type="match status" value="1"/>
</dbReference>
<feature type="transmembrane region" description="Helical" evidence="15">
    <location>
        <begin position="42"/>
        <end position="62"/>
    </location>
</feature>
<evidence type="ECO:0000256" key="3">
    <source>
        <dbReference type="ARBA" id="ARBA00012949"/>
    </source>
</evidence>
<dbReference type="GO" id="GO:0046872">
    <property type="term" value="F:metal ion binding"/>
    <property type="evidence" value="ECO:0007669"/>
    <property type="project" value="UniProtKB-KW"/>
</dbReference>
<dbReference type="InterPro" id="IPR000883">
    <property type="entry name" value="Cyt_C_Oxase_1"/>
</dbReference>
<dbReference type="PRINTS" id="PR01165">
    <property type="entry name" value="CYCOXIDASEI"/>
</dbReference>
<keyword evidence="8" id="KW-0479">Metal-binding</keyword>
<feature type="transmembrane region" description="Helical" evidence="15">
    <location>
        <begin position="206"/>
        <end position="233"/>
    </location>
</feature>
<feature type="transmembrane region" description="Helical" evidence="15">
    <location>
        <begin position="82"/>
        <end position="103"/>
    </location>
</feature>
<keyword evidence="4" id="KW-0813">Transport</keyword>
<evidence type="ECO:0000256" key="2">
    <source>
        <dbReference type="ARBA" id="ARBA00004673"/>
    </source>
</evidence>
<dbReference type="GO" id="GO:0016020">
    <property type="term" value="C:membrane"/>
    <property type="evidence" value="ECO:0007669"/>
    <property type="project" value="UniProtKB-SubCell"/>
</dbReference>
<dbReference type="GO" id="GO:0004129">
    <property type="term" value="F:cytochrome-c oxidase activity"/>
    <property type="evidence" value="ECO:0007669"/>
    <property type="project" value="UniProtKB-EC"/>
</dbReference>
<comment type="subcellular location">
    <subcellularLocation>
        <location evidence="1">Membrane</location>
        <topology evidence="1">Multi-pass membrane protein</topology>
    </subcellularLocation>
</comment>
<evidence type="ECO:0000256" key="7">
    <source>
        <dbReference type="ARBA" id="ARBA00022692"/>
    </source>
</evidence>
<keyword evidence="12" id="KW-0408">Iron</keyword>
<dbReference type="GO" id="GO:0022904">
    <property type="term" value="P:respiratory electron transport chain"/>
    <property type="evidence" value="ECO:0007669"/>
    <property type="project" value="TreeGrafter"/>
</dbReference>
<keyword evidence="6" id="KW-0679">Respiratory chain</keyword>
<dbReference type="NCBIfam" id="TIGR02891">
    <property type="entry name" value="CtaD_CoxA"/>
    <property type="match status" value="1"/>
</dbReference>
<evidence type="ECO:0000256" key="6">
    <source>
        <dbReference type="ARBA" id="ARBA00022660"/>
    </source>
</evidence>
<evidence type="ECO:0000256" key="12">
    <source>
        <dbReference type="ARBA" id="ARBA00023004"/>
    </source>
</evidence>
<dbReference type="EC" id="7.1.1.9" evidence="3"/>
<feature type="transmembrane region" description="Helical" evidence="15">
    <location>
        <begin position="322"/>
        <end position="347"/>
    </location>
</feature>
<feature type="transmembrane region" description="Helical" evidence="15">
    <location>
        <begin position="169"/>
        <end position="194"/>
    </location>
</feature>
<dbReference type="PROSITE" id="PS50855">
    <property type="entry name" value="COX1"/>
    <property type="match status" value="1"/>
</dbReference>
<dbReference type="GO" id="GO:0006119">
    <property type="term" value="P:oxidative phosphorylation"/>
    <property type="evidence" value="ECO:0007669"/>
    <property type="project" value="UniProtKB-UniPathway"/>
</dbReference>
<evidence type="ECO:0000256" key="9">
    <source>
        <dbReference type="ARBA" id="ARBA00022967"/>
    </source>
</evidence>
<evidence type="ECO:0000256" key="15">
    <source>
        <dbReference type="SAM" id="Phobius"/>
    </source>
</evidence>
<keyword evidence="11 15" id="KW-1133">Transmembrane helix</keyword>
<evidence type="ECO:0000256" key="13">
    <source>
        <dbReference type="ARBA" id="ARBA00023008"/>
    </source>
</evidence>
<feature type="transmembrane region" description="Helical" evidence="15">
    <location>
        <begin position="473"/>
        <end position="497"/>
    </location>
</feature>
<evidence type="ECO:0000259" key="16">
    <source>
        <dbReference type="PROSITE" id="PS50855"/>
    </source>
</evidence>
<keyword evidence="5" id="KW-0349">Heme</keyword>
<dbReference type="UniPathway" id="UPA00705"/>
<feature type="transmembrane region" description="Helical" evidence="15">
    <location>
        <begin position="359"/>
        <end position="381"/>
    </location>
</feature>
<keyword evidence="14 15" id="KW-0472">Membrane</keyword>
<proteinExistence type="predicted"/>
<dbReference type="EMBL" id="CAESAO010000001">
    <property type="protein sequence ID" value="CAB4333718.1"/>
    <property type="molecule type" value="Genomic_DNA"/>
</dbReference>
<reference evidence="18" key="1">
    <citation type="submission" date="2020-05" db="EMBL/GenBank/DDBJ databases">
        <authorList>
            <person name="Chiriac C."/>
            <person name="Salcher M."/>
            <person name="Ghai R."/>
            <person name="Kavagutti S V."/>
        </authorList>
    </citation>
    <scope>NUCLEOTIDE SEQUENCE</scope>
</reference>
<feature type="transmembrane region" description="Helical" evidence="15">
    <location>
        <begin position="289"/>
        <end position="310"/>
    </location>
</feature>
<feature type="transmembrane region" description="Helical" evidence="15">
    <location>
        <begin position="253"/>
        <end position="277"/>
    </location>
</feature>
<evidence type="ECO:0000313" key="17">
    <source>
        <dbReference type="EMBL" id="CAB4333718.1"/>
    </source>
</evidence>
<sequence>MTTTSAAPTTQGIPELVASSAAPRPTGWLSWLMSTDHKRIGIMYIVASWMFLVIGGVEALLIRLQLAVPDNTLLSPQTYNALFTMHGTTMVFLFLMPMIAGIANYTVPLMIGARDMAFPKLNALGLWLFIAGGLVFYGSLLFSPAECGWTCYAPLSETAFSPSNGVDSWIFLVHLVGVSSFVGALNIFVTVTNMRAPGMSWGRVPLFVWTMLTQAILLIISIPVIAGAVTLLLTDRHFGTHFYDPSNGGSPLLWQHLFWFFGHPEVYILVLPGFGVISEILPVFSRKPIFGYKAIVAATLGIAVIGTLVWAHHMFTVPLPFFLMIFFMLGTYLVAIPTGVKIFNWVFTMWRGAIEFPVAMLYAIGFLATFLLGGITGIFLATFPVDWQLHDTYFVVAHFHYTIVGGAVFAMMAGLYYWFPKMTGRMMNEKLGKVSFALTLGGFWITFLIQHSAGLSGMPRRVYEYADVNNLGLYNMISTIGSFILALGVLLTIINILQSLKNGAKAGPDPWRGNTLEWFTPSPPPVNNFDVVPRVRSVEPMQDIRRQIERQDRVGEEAGVGAGS</sequence>
<dbReference type="InterPro" id="IPR014241">
    <property type="entry name" value="Cyt_c_oxidase_su1_bac"/>
</dbReference>
<keyword evidence="13" id="KW-0186">Copper</keyword>
<dbReference type="InterPro" id="IPR023616">
    <property type="entry name" value="Cyt_c_oxase-like_su1_dom"/>
</dbReference>
<feature type="transmembrane region" description="Helical" evidence="15">
    <location>
        <begin position="393"/>
        <end position="419"/>
    </location>
</feature>
<dbReference type="Pfam" id="PF00115">
    <property type="entry name" value="COX1"/>
    <property type="match status" value="1"/>
</dbReference>
<evidence type="ECO:0000256" key="1">
    <source>
        <dbReference type="ARBA" id="ARBA00004141"/>
    </source>
</evidence>
<gene>
    <name evidence="17" type="ORF">UFOPK3522_00023</name>
    <name evidence="18" type="ORF">UFOPK4175_00201</name>
</gene>
<protein>
    <recommendedName>
        <fullName evidence="3">cytochrome-c oxidase</fullName>
        <ecNumber evidence="3">7.1.1.9</ecNumber>
    </recommendedName>
</protein>
<dbReference type="AlphaFoldDB" id="A0A6J7RLZ5"/>
<name>A0A6J7RLZ5_9ZZZZ</name>
<evidence type="ECO:0000313" key="18">
    <source>
        <dbReference type="EMBL" id="CAB5029765.1"/>
    </source>
</evidence>
<keyword evidence="9" id="KW-1278">Translocase</keyword>